<protein>
    <submittedName>
        <fullName evidence="4">Uncharacterized protein</fullName>
    </submittedName>
</protein>
<reference evidence="4" key="1">
    <citation type="submission" date="2020-11" db="EMBL/GenBank/DDBJ databases">
        <title>Chlorella ohadii genome sequencing and assembly.</title>
        <authorList>
            <person name="Murik O."/>
            <person name="Treves H."/>
            <person name="Kedem I."/>
            <person name="Shotland Y."/>
            <person name="Kaplan A."/>
        </authorList>
    </citation>
    <scope>NUCLEOTIDE SEQUENCE</scope>
    <source>
        <strain evidence="4">1</strain>
    </source>
</reference>
<dbReference type="PIRSF" id="PIRSF000126">
    <property type="entry name" value="11-beta-HSD1"/>
    <property type="match status" value="1"/>
</dbReference>
<dbReference type="Proteomes" id="UP001205105">
    <property type="component" value="Unassembled WGS sequence"/>
</dbReference>
<comment type="caution">
    <text evidence="4">The sequence shown here is derived from an EMBL/GenBank/DDBJ whole genome shotgun (WGS) entry which is preliminary data.</text>
</comment>
<evidence type="ECO:0000313" key="4">
    <source>
        <dbReference type="EMBL" id="KAI7844061.1"/>
    </source>
</evidence>
<name>A0AAD5DVQ8_9CHLO</name>
<dbReference type="InterPro" id="IPR002347">
    <property type="entry name" value="SDR_fam"/>
</dbReference>
<dbReference type="PRINTS" id="PR00080">
    <property type="entry name" value="SDRFAMILY"/>
</dbReference>
<evidence type="ECO:0000256" key="1">
    <source>
        <dbReference type="ARBA" id="ARBA00006484"/>
    </source>
</evidence>
<comment type="similarity">
    <text evidence="1 3">Belongs to the short-chain dehydrogenases/reductases (SDR) family.</text>
</comment>
<dbReference type="InterPro" id="IPR051019">
    <property type="entry name" value="VLCFA-Steroid_DH"/>
</dbReference>
<accession>A0AAD5DVQ8</accession>
<dbReference type="EMBL" id="JADXDR010000033">
    <property type="protein sequence ID" value="KAI7844061.1"/>
    <property type="molecule type" value="Genomic_DNA"/>
</dbReference>
<evidence type="ECO:0000256" key="2">
    <source>
        <dbReference type="ARBA" id="ARBA00023002"/>
    </source>
</evidence>
<keyword evidence="5" id="KW-1185">Reference proteome</keyword>
<keyword evidence="2" id="KW-0560">Oxidoreductase</keyword>
<dbReference type="Pfam" id="PF00106">
    <property type="entry name" value="adh_short"/>
    <property type="match status" value="1"/>
</dbReference>
<dbReference type="AlphaFoldDB" id="A0AAD5DVQ8"/>
<dbReference type="SUPFAM" id="SSF51735">
    <property type="entry name" value="NAD(P)-binding Rossmann-fold domains"/>
    <property type="match status" value="1"/>
</dbReference>
<dbReference type="Gene3D" id="3.40.50.720">
    <property type="entry name" value="NAD(P)-binding Rossmann-like Domain"/>
    <property type="match status" value="1"/>
</dbReference>
<proteinExistence type="inferred from homology"/>
<dbReference type="PRINTS" id="PR00081">
    <property type="entry name" value="GDHRDH"/>
</dbReference>
<dbReference type="PANTHER" id="PTHR43899:SF13">
    <property type="entry name" value="RH59310P"/>
    <property type="match status" value="1"/>
</dbReference>
<organism evidence="4 5">
    <name type="scientific">Chlorella ohadii</name>
    <dbReference type="NCBI Taxonomy" id="2649997"/>
    <lineage>
        <taxon>Eukaryota</taxon>
        <taxon>Viridiplantae</taxon>
        <taxon>Chlorophyta</taxon>
        <taxon>core chlorophytes</taxon>
        <taxon>Trebouxiophyceae</taxon>
        <taxon>Chlorellales</taxon>
        <taxon>Chlorellaceae</taxon>
        <taxon>Chlorella clade</taxon>
        <taxon>Chlorella</taxon>
    </lineage>
</organism>
<sequence length="271" mass="29317">MNILLVARCKDRLASCAAELQDKYGVQTRTCLVDLQTAGPQDWARIEAAMQGLQIGILLNNAGAFYEHPDYLETLGQEWIQEHLWINCLAPTMLCKMVLPRMKARGKGLIVNIGSGIASAMPEAPLLSVYGAAKTYVDSLSRSLDAEAAPYGVRVQNMWPMFVYTKIAKLDKVSFFGPLPDVWAAAAMWQLGRDTCITPLWVHGLALSALRLMPETGKQVMKKVLYESREKALAKQNGATAVSTAKAAAPAGVQVSAVSGGTAAASARHRK</sequence>
<dbReference type="CDD" id="cd05356">
    <property type="entry name" value="17beta-HSD1_like_SDR_c"/>
    <property type="match status" value="1"/>
</dbReference>
<dbReference type="PANTHER" id="PTHR43899">
    <property type="entry name" value="RH59310P"/>
    <property type="match status" value="1"/>
</dbReference>
<evidence type="ECO:0000313" key="5">
    <source>
        <dbReference type="Proteomes" id="UP001205105"/>
    </source>
</evidence>
<dbReference type="InterPro" id="IPR036291">
    <property type="entry name" value="NAD(P)-bd_dom_sf"/>
</dbReference>
<dbReference type="GO" id="GO:0016491">
    <property type="term" value="F:oxidoreductase activity"/>
    <property type="evidence" value="ECO:0007669"/>
    <property type="project" value="UniProtKB-KW"/>
</dbReference>
<gene>
    <name evidence="4" type="ORF">COHA_002205</name>
</gene>
<evidence type="ECO:0000256" key="3">
    <source>
        <dbReference type="RuleBase" id="RU000363"/>
    </source>
</evidence>